<keyword evidence="2" id="KW-1185">Reference proteome</keyword>
<evidence type="ECO:0000313" key="2">
    <source>
        <dbReference type="Proteomes" id="UP000632273"/>
    </source>
</evidence>
<dbReference type="Proteomes" id="UP000632273">
    <property type="component" value="Unassembled WGS sequence"/>
</dbReference>
<accession>A0ABQ1URH4</accession>
<name>A0ABQ1URH4_9BACT</name>
<evidence type="ECO:0000313" key="1">
    <source>
        <dbReference type="EMBL" id="GGF23344.1"/>
    </source>
</evidence>
<sequence>MVYTKTNMKQEVEKQKVEKDLRTERITFRLVPAWKTLVESEAKRREITVTELLEEALVKHLSPSAGRNRV</sequence>
<gene>
    <name evidence="1" type="ORF">GCM10011383_38730</name>
</gene>
<evidence type="ECO:0008006" key="3">
    <source>
        <dbReference type="Google" id="ProtNLM"/>
    </source>
</evidence>
<dbReference type="EMBL" id="BMHT01000008">
    <property type="protein sequence ID" value="GGF23344.1"/>
    <property type="molecule type" value="Genomic_DNA"/>
</dbReference>
<reference evidence="2" key="1">
    <citation type="journal article" date="2019" name="Int. J. Syst. Evol. Microbiol.">
        <title>The Global Catalogue of Microorganisms (GCM) 10K type strain sequencing project: providing services to taxonomists for standard genome sequencing and annotation.</title>
        <authorList>
            <consortium name="The Broad Institute Genomics Platform"/>
            <consortium name="The Broad Institute Genome Sequencing Center for Infectious Disease"/>
            <person name="Wu L."/>
            <person name="Ma J."/>
        </authorList>
    </citation>
    <scope>NUCLEOTIDE SEQUENCE [LARGE SCALE GENOMIC DNA]</scope>
    <source>
        <strain evidence="2">CGMCC 1.15197</strain>
    </source>
</reference>
<protein>
    <recommendedName>
        <fullName evidence="3">Ribbon-helix-helix protein, CopG family</fullName>
    </recommendedName>
</protein>
<organism evidence="1 2">
    <name type="scientific">Hymenobacter cavernae</name>
    <dbReference type="NCBI Taxonomy" id="2044852"/>
    <lineage>
        <taxon>Bacteria</taxon>
        <taxon>Pseudomonadati</taxon>
        <taxon>Bacteroidota</taxon>
        <taxon>Cytophagia</taxon>
        <taxon>Cytophagales</taxon>
        <taxon>Hymenobacteraceae</taxon>
        <taxon>Hymenobacter</taxon>
    </lineage>
</organism>
<comment type="caution">
    <text evidence="1">The sequence shown here is derived from an EMBL/GenBank/DDBJ whole genome shotgun (WGS) entry which is preliminary data.</text>
</comment>
<proteinExistence type="predicted"/>